<name>M4VJC7_9BACT</name>
<gene>
    <name evidence="1" type="ORF">A11S_1783</name>
</gene>
<dbReference type="Proteomes" id="UP000011932">
    <property type="component" value="Chromosome"/>
</dbReference>
<dbReference type="EMBL" id="CP003538">
    <property type="protein sequence ID" value="AGH98585.1"/>
    <property type="molecule type" value="Genomic_DNA"/>
</dbReference>
<evidence type="ECO:0000313" key="1">
    <source>
        <dbReference type="EMBL" id="AGH98585.1"/>
    </source>
</evidence>
<dbReference type="KEGG" id="man:A11S_1783"/>
<organism evidence="1 2">
    <name type="scientific">Micavibrio aeruginosavorus EPB</name>
    <dbReference type="NCBI Taxonomy" id="349215"/>
    <lineage>
        <taxon>Bacteria</taxon>
        <taxon>Pseudomonadati</taxon>
        <taxon>Bdellovibrionota</taxon>
        <taxon>Bdellovibrionia</taxon>
        <taxon>Bdellovibrionales</taxon>
        <taxon>Pseudobdellovibrionaceae</taxon>
        <taxon>Micavibrio</taxon>
    </lineage>
</organism>
<reference evidence="1 2" key="1">
    <citation type="journal article" date="2013" name="ISME J.">
        <title>By their genes ye shall know them: genomic signatures of predatory bacteria.</title>
        <authorList>
            <person name="Pasternak Z."/>
            <person name="Pietrokovski S."/>
            <person name="Rotem O."/>
            <person name="Gophna U."/>
            <person name="Lurie-Weinberger M.N."/>
            <person name="Jurkevitch E."/>
        </authorList>
    </citation>
    <scope>NUCLEOTIDE SEQUENCE [LARGE SCALE GENOMIC DNA]</scope>
    <source>
        <strain evidence="1">EPB</strain>
    </source>
</reference>
<dbReference type="AlphaFoldDB" id="M4VJC7"/>
<proteinExistence type="predicted"/>
<sequence>MNGWLTKRVQSYEINPLLDGIADCFHNYMQGPMTGTYV</sequence>
<evidence type="ECO:0000313" key="2">
    <source>
        <dbReference type="Proteomes" id="UP000011932"/>
    </source>
</evidence>
<accession>M4VJC7</accession>
<protein>
    <submittedName>
        <fullName evidence="1">Uncharacterized protein</fullName>
    </submittedName>
</protein>
<dbReference type="HOGENOM" id="CLU_3330117_0_0_5"/>
<dbReference type="STRING" id="349215.A11S_1783"/>